<sequence>MTSSASFSTPGLLLAVALTAYLAFVSPWLGRRQYDRLARRRDHEPRALVRAYRLWIAEEWVWVAVTAVILVLSPGVRLADLGFTMPSHFGEVAPAVAGMSGALVISIVMARQLARSGRTVPGQAAVRELLPRTTAERWHALAMSVTAGFCEEIVYRGLLIALGVGALGLSTTAAAALALAVFTAGHLYQGWKSMLAVALAGCALTALYLATGSLLLPILMHALMDIRGLVCTPQPAPKTVGHAV</sequence>
<accession>A0A1N7DR86</accession>
<dbReference type="Proteomes" id="UP000186096">
    <property type="component" value="Unassembled WGS sequence"/>
</dbReference>
<feature type="transmembrane region" description="Helical" evidence="1">
    <location>
        <begin position="92"/>
        <end position="110"/>
    </location>
</feature>
<dbReference type="EMBL" id="FTNI01000015">
    <property type="protein sequence ID" value="SIR78205.1"/>
    <property type="molecule type" value="Genomic_DNA"/>
</dbReference>
<dbReference type="OrthoDB" id="2357478at2"/>
<feature type="transmembrane region" description="Helical" evidence="1">
    <location>
        <begin position="12"/>
        <end position="30"/>
    </location>
</feature>
<keyword evidence="1" id="KW-0812">Transmembrane</keyword>
<keyword evidence="3" id="KW-0378">Hydrolase</keyword>
<feature type="domain" description="CAAX prenyl protease 2/Lysostaphin resistance protein A-like" evidence="2">
    <location>
        <begin position="137"/>
        <end position="226"/>
    </location>
</feature>
<dbReference type="STRING" id="58117.SAMN05421833_115102"/>
<keyword evidence="1" id="KW-0472">Membrane</keyword>
<gene>
    <name evidence="3" type="ORF">SAMN05421833_115102</name>
</gene>
<feature type="transmembrane region" description="Helical" evidence="1">
    <location>
        <begin position="194"/>
        <end position="219"/>
    </location>
</feature>
<evidence type="ECO:0000313" key="3">
    <source>
        <dbReference type="EMBL" id="SIR78205.1"/>
    </source>
</evidence>
<proteinExistence type="predicted"/>
<protein>
    <submittedName>
        <fullName evidence="3">CAAX protease self-immunity</fullName>
    </submittedName>
</protein>
<evidence type="ECO:0000259" key="2">
    <source>
        <dbReference type="Pfam" id="PF02517"/>
    </source>
</evidence>
<feature type="transmembrane region" description="Helical" evidence="1">
    <location>
        <begin position="158"/>
        <end position="182"/>
    </location>
</feature>
<dbReference type="GO" id="GO:0004175">
    <property type="term" value="F:endopeptidase activity"/>
    <property type="evidence" value="ECO:0007669"/>
    <property type="project" value="UniProtKB-ARBA"/>
</dbReference>
<keyword evidence="1" id="KW-1133">Transmembrane helix</keyword>
<keyword evidence="3" id="KW-0645">Protease</keyword>
<dbReference type="GO" id="GO:0080120">
    <property type="term" value="P:CAAX-box protein maturation"/>
    <property type="evidence" value="ECO:0007669"/>
    <property type="project" value="UniProtKB-ARBA"/>
</dbReference>
<name>A0A1N7DR86_9ACTN</name>
<dbReference type="Pfam" id="PF02517">
    <property type="entry name" value="Rce1-like"/>
    <property type="match status" value="1"/>
</dbReference>
<reference evidence="4" key="1">
    <citation type="submission" date="2017-01" db="EMBL/GenBank/DDBJ databases">
        <authorList>
            <person name="Varghese N."/>
            <person name="Submissions S."/>
        </authorList>
    </citation>
    <scope>NUCLEOTIDE SEQUENCE [LARGE SCALE GENOMIC DNA]</scope>
    <source>
        <strain evidence="4">ATCC 12950</strain>
    </source>
</reference>
<feature type="transmembrane region" description="Helical" evidence="1">
    <location>
        <begin position="51"/>
        <end position="72"/>
    </location>
</feature>
<organism evidence="3 4">
    <name type="scientific">Microbispora rosea</name>
    <dbReference type="NCBI Taxonomy" id="58117"/>
    <lineage>
        <taxon>Bacteria</taxon>
        <taxon>Bacillati</taxon>
        <taxon>Actinomycetota</taxon>
        <taxon>Actinomycetes</taxon>
        <taxon>Streptosporangiales</taxon>
        <taxon>Streptosporangiaceae</taxon>
        <taxon>Microbispora</taxon>
    </lineage>
</organism>
<dbReference type="RefSeq" id="WP_076437160.1">
    <property type="nucleotide sequence ID" value="NZ_FTNI01000015.1"/>
</dbReference>
<evidence type="ECO:0000256" key="1">
    <source>
        <dbReference type="SAM" id="Phobius"/>
    </source>
</evidence>
<dbReference type="InterPro" id="IPR003675">
    <property type="entry name" value="Rce1/LyrA-like_dom"/>
</dbReference>
<evidence type="ECO:0000313" key="4">
    <source>
        <dbReference type="Proteomes" id="UP000186096"/>
    </source>
</evidence>
<keyword evidence="4" id="KW-1185">Reference proteome</keyword>
<dbReference type="AlphaFoldDB" id="A0A1N7DR86"/>
<dbReference type="GO" id="GO:0006508">
    <property type="term" value="P:proteolysis"/>
    <property type="evidence" value="ECO:0007669"/>
    <property type="project" value="UniProtKB-KW"/>
</dbReference>